<evidence type="ECO:0000256" key="3">
    <source>
        <dbReference type="ARBA" id="ARBA00023163"/>
    </source>
</evidence>
<protein>
    <submittedName>
        <fullName evidence="5">Transcriptional regulator</fullName>
    </submittedName>
</protein>
<dbReference type="EMBL" id="LYPC01000027">
    <property type="protein sequence ID" value="OCT11875.1"/>
    <property type="molecule type" value="Genomic_DNA"/>
</dbReference>
<evidence type="ECO:0000256" key="2">
    <source>
        <dbReference type="ARBA" id="ARBA00023125"/>
    </source>
</evidence>
<dbReference type="SMART" id="SM00347">
    <property type="entry name" value="HTH_MARR"/>
    <property type="match status" value="1"/>
</dbReference>
<evidence type="ECO:0000313" key="5">
    <source>
        <dbReference type="EMBL" id="OCT11875.1"/>
    </source>
</evidence>
<dbReference type="InterPro" id="IPR036388">
    <property type="entry name" value="WH-like_DNA-bd_sf"/>
</dbReference>
<dbReference type="GO" id="GO:0003677">
    <property type="term" value="F:DNA binding"/>
    <property type="evidence" value="ECO:0007669"/>
    <property type="project" value="UniProtKB-KW"/>
</dbReference>
<dbReference type="InterPro" id="IPR000835">
    <property type="entry name" value="HTH_MarR-typ"/>
</dbReference>
<organism evidence="5 6">
    <name type="scientific">Paenibacillus pectinilyticus</name>
    <dbReference type="NCBI Taxonomy" id="512399"/>
    <lineage>
        <taxon>Bacteria</taxon>
        <taxon>Bacillati</taxon>
        <taxon>Bacillota</taxon>
        <taxon>Bacilli</taxon>
        <taxon>Bacillales</taxon>
        <taxon>Paenibacillaceae</taxon>
        <taxon>Paenibacillus</taxon>
    </lineage>
</organism>
<keyword evidence="3" id="KW-0804">Transcription</keyword>
<dbReference type="AlphaFoldDB" id="A0A1C0ZUU3"/>
<dbReference type="PANTHER" id="PTHR42756:SF1">
    <property type="entry name" value="TRANSCRIPTIONAL REPRESSOR OF EMRAB OPERON"/>
    <property type="match status" value="1"/>
</dbReference>
<keyword evidence="6" id="KW-1185">Reference proteome</keyword>
<dbReference type="RefSeq" id="WP_065855647.1">
    <property type="nucleotide sequence ID" value="NZ_LYPC01000027.1"/>
</dbReference>
<dbReference type="Proteomes" id="UP000093309">
    <property type="component" value="Unassembled WGS sequence"/>
</dbReference>
<accession>A0A1C0ZUU3</accession>
<evidence type="ECO:0000259" key="4">
    <source>
        <dbReference type="PROSITE" id="PS50995"/>
    </source>
</evidence>
<proteinExistence type="predicted"/>
<keyword evidence="2" id="KW-0238">DNA-binding</keyword>
<evidence type="ECO:0000256" key="1">
    <source>
        <dbReference type="ARBA" id="ARBA00023015"/>
    </source>
</evidence>
<dbReference type="PRINTS" id="PR00598">
    <property type="entry name" value="HTHMARR"/>
</dbReference>
<dbReference type="GO" id="GO:0003700">
    <property type="term" value="F:DNA-binding transcription factor activity"/>
    <property type="evidence" value="ECO:0007669"/>
    <property type="project" value="InterPro"/>
</dbReference>
<dbReference type="PANTHER" id="PTHR42756">
    <property type="entry name" value="TRANSCRIPTIONAL REGULATOR, MARR"/>
    <property type="match status" value="1"/>
</dbReference>
<dbReference type="Pfam" id="PF01047">
    <property type="entry name" value="MarR"/>
    <property type="match status" value="1"/>
</dbReference>
<dbReference type="Gene3D" id="1.10.10.10">
    <property type="entry name" value="Winged helix-like DNA-binding domain superfamily/Winged helix DNA-binding domain"/>
    <property type="match status" value="1"/>
</dbReference>
<dbReference type="PROSITE" id="PS50995">
    <property type="entry name" value="HTH_MARR_2"/>
    <property type="match status" value="1"/>
</dbReference>
<keyword evidence="1" id="KW-0805">Transcription regulation</keyword>
<sequence length="141" mass="16505">MKMDYEASAILYQLLCLNKQISPKFERCTGISPARLELLHLLFEVDEISQTVLQKEVHIDSAAITRHVQQMEVAGMVERRRNPEDQRVTFVKLTELGREKILAFRQEKEIFTKQLLKDFSGDDKTRIAELLSRMQDNIREL</sequence>
<dbReference type="STRING" id="512399.A8709_28845"/>
<gene>
    <name evidence="5" type="ORF">A8709_28845</name>
</gene>
<dbReference type="InterPro" id="IPR036390">
    <property type="entry name" value="WH_DNA-bd_sf"/>
</dbReference>
<name>A0A1C0ZUU3_9BACL</name>
<dbReference type="SUPFAM" id="SSF46785">
    <property type="entry name" value="Winged helix' DNA-binding domain"/>
    <property type="match status" value="1"/>
</dbReference>
<feature type="domain" description="HTH marR-type" evidence="4">
    <location>
        <begin position="1"/>
        <end position="136"/>
    </location>
</feature>
<reference evidence="6" key="1">
    <citation type="submission" date="2016-05" db="EMBL/GenBank/DDBJ databases">
        <title>Paenibacillus oryzae. sp. nov., isolated from the rice root.</title>
        <authorList>
            <person name="Zhang J."/>
            <person name="Zhang X."/>
        </authorList>
    </citation>
    <scope>NUCLEOTIDE SEQUENCE [LARGE SCALE GENOMIC DNA]</scope>
    <source>
        <strain evidence="6">KCTC13222</strain>
    </source>
</reference>
<evidence type="ECO:0000313" key="6">
    <source>
        <dbReference type="Proteomes" id="UP000093309"/>
    </source>
</evidence>
<dbReference type="OrthoDB" id="2366010at2"/>
<comment type="caution">
    <text evidence="5">The sequence shown here is derived from an EMBL/GenBank/DDBJ whole genome shotgun (WGS) entry which is preliminary data.</text>
</comment>